<keyword evidence="4" id="KW-0472">Membrane</keyword>
<dbReference type="PANTHER" id="PTHR43775:SF29">
    <property type="entry name" value="ASPERFURANONE POLYKETIDE SYNTHASE AFOG-RELATED"/>
    <property type="match status" value="1"/>
</dbReference>
<keyword evidence="4" id="KW-1133">Transmembrane helix</keyword>
<evidence type="ECO:0000256" key="1">
    <source>
        <dbReference type="ARBA" id="ARBA00022450"/>
    </source>
</evidence>
<evidence type="ECO:0000259" key="5">
    <source>
        <dbReference type="SMART" id="SM00822"/>
    </source>
</evidence>
<dbReference type="STRING" id="1237896.T0M856"/>
<dbReference type="InterPro" id="IPR050091">
    <property type="entry name" value="PKS_NRPS_Biosynth_Enz"/>
</dbReference>
<evidence type="ECO:0000256" key="3">
    <source>
        <dbReference type="ARBA" id="ARBA00023002"/>
    </source>
</evidence>
<proteinExistence type="predicted"/>
<dbReference type="Proteomes" id="UP000015530">
    <property type="component" value="Unassembled WGS sequence"/>
</dbReference>
<dbReference type="GO" id="GO:0004312">
    <property type="term" value="F:fatty acid synthase activity"/>
    <property type="evidence" value="ECO:0007669"/>
    <property type="project" value="TreeGrafter"/>
</dbReference>
<dbReference type="PANTHER" id="PTHR43775">
    <property type="entry name" value="FATTY ACID SYNTHASE"/>
    <property type="match status" value="1"/>
</dbReference>
<organism evidence="6 7">
    <name type="scientific">Colletotrichum gloeosporioides (strain Cg-14)</name>
    <name type="common">Anthracnose fungus</name>
    <name type="synonym">Glomerella cingulata</name>
    <dbReference type="NCBI Taxonomy" id="1237896"/>
    <lineage>
        <taxon>Eukaryota</taxon>
        <taxon>Fungi</taxon>
        <taxon>Dikarya</taxon>
        <taxon>Ascomycota</taxon>
        <taxon>Pezizomycotina</taxon>
        <taxon>Sordariomycetes</taxon>
        <taxon>Hypocreomycetidae</taxon>
        <taxon>Glomerellales</taxon>
        <taxon>Glomerellaceae</taxon>
        <taxon>Colletotrichum</taxon>
        <taxon>Colletotrichum gloeosporioides species complex</taxon>
    </lineage>
</organism>
<feature type="domain" description="Ketoreductase" evidence="5">
    <location>
        <begin position="100"/>
        <end position="252"/>
    </location>
</feature>
<keyword evidence="4" id="KW-0812">Transmembrane</keyword>
<sequence>MAVSRLVQCKDLTDHIQAQIGSFNVSSQPLGEQASRRLGLQVGSTGKIESLRFEDDPLSDTQLRDHEVDIKVAACGITINNLASVLSKTEESPLRCETSGVVTRAGASSKFKLSDLVFRLTVSSAKNPILLSRRSPIDDSAKDLVKELRSVCNNMATPVCNVTDEEALKKVVSKLSTSLPPIKGCIQGSMVLKVLSDKPDFFVFLSSTVSITGGPEQANYAAGSTFQDTFTRYLASQGANVVSIDLPIIKGIGYVAEKLFDYLRSSGVTYITEDELRAVLDYHCRPETAAQGYQTQSWGEDPLFSHLELGQADTGVVGERTETDKAVTHRRFSPEHLLWRKLRRLFLMPCFCAVLLLAFPARFTNKAC</sequence>
<keyword evidence="1" id="KW-0596">Phosphopantetheine</keyword>
<dbReference type="AlphaFoldDB" id="T0M856"/>
<dbReference type="SUPFAM" id="SSF50129">
    <property type="entry name" value="GroES-like"/>
    <property type="match status" value="1"/>
</dbReference>
<dbReference type="HOGENOM" id="CLU_752284_0_0_1"/>
<dbReference type="SMART" id="SM00822">
    <property type="entry name" value="PKS_KR"/>
    <property type="match status" value="1"/>
</dbReference>
<feature type="transmembrane region" description="Helical" evidence="4">
    <location>
        <begin position="345"/>
        <end position="363"/>
    </location>
</feature>
<dbReference type="InterPro" id="IPR057326">
    <property type="entry name" value="KR_dom"/>
</dbReference>
<dbReference type="OrthoDB" id="4771015at2759"/>
<dbReference type="Pfam" id="PF08659">
    <property type="entry name" value="KR"/>
    <property type="match status" value="2"/>
</dbReference>
<dbReference type="Gene3D" id="3.40.50.720">
    <property type="entry name" value="NAD(P)-binding Rossmann-like Domain"/>
    <property type="match status" value="1"/>
</dbReference>
<comment type="caution">
    <text evidence="6">The sequence shown here is derived from an EMBL/GenBank/DDBJ whole genome shotgun (WGS) entry which is preliminary data.</text>
</comment>
<evidence type="ECO:0000313" key="6">
    <source>
        <dbReference type="EMBL" id="EQB59521.1"/>
    </source>
</evidence>
<dbReference type="Gene3D" id="3.90.180.10">
    <property type="entry name" value="Medium-chain alcohol dehydrogenases, catalytic domain"/>
    <property type="match status" value="1"/>
</dbReference>
<evidence type="ECO:0000256" key="2">
    <source>
        <dbReference type="ARBA" id="ARBA00022553"/>
    </source>
</evidence>
<gene>
    <name evidence="6" type="ORF">CGLO_00063</name>
</gene>
<protein>
    <recommendedName>
        <fullName evidence="5">Ketoreductase domain-containing protein</fullName>
    </recommendedName>
</protein>
<dbReference type="GO" id="GO:0044550">
    <property type="term" value="P:secondary metabolite biosynthetic process"/>
    <property type="evidence" value="ECO:0007669"/>
    <property type="project" value="TreeGrafter"/>
</dbReference>
<name>T0M856_COLGC</name>
<evidence type="ECO:0000256" key="4">
    <source>
        <dbReference type="SAM" id="Phobius"/>
    </source>
</evidence>
<dbReference type="InterPro" id="IPR013968">
    <property type="entry name" value="PKS_KR"/>
</dbReference>
<evidence type="ECO:0000313" key="7">
    <source>
        <dbReference type="Proteomes" id="UP000015530"/>
    </source>
</evidence>
<dbReference type="InterPro" id="IPR036291">
    <property type="entry name" value="NAD(P)-bd_dom_sf"/>
</dbReference>
<dbReference type="SUPFAM" id="SSF51735">
    <property type="entry name" value="NAD(P)-binding Rossmann-fold domains"/>
    <property type="match status" value="1"/>
</dbReference>
<dbReference type="InterPro" id="IPR011032">
    <property type="entry name" value="GroES-like_sf"/>
</dbReference>
<reference evidence="7" key="1">
    <citation type="journal article" date="2013" name="Mol. Plant Microbe Interact.">
        <title>Global aspects of pacC regulation of pathogenicity genes in Colletotrichum gloeosporioides as revealed by transcriptome analysis.</title>
        <authorList>
            <person name="Alkan N."/>
            <person name="Meng X."/>
            <person name="Friedlander G."/>
            <person name="Reuveni E."/>
            <person name="Sukno S."/>
            <person name="Sherman A."/>
            <person name="Thon M."/>
            <person name="Fluhr R."/>
            <person name="Prusky D."/>
        </authorList>
    </citation>
    <scope>NUCLEOTIDE SEQUENCE [LARGE SCALE GENOMIC DNA]</scope>
    <source>
        <strain evidence="7">Cg-14</strain>
    </source>
</reference>
<keyword evidence="2" id="KW-0597">Phosphoprotein</keyword>
<accession>T0M856</accession>
<dbReference type="EMBL" id="AMYD01000021">
    <property type="protein sequence ID" value="EQB59521.1"/>
    <property type="molecule type" value="Genomic_DNA"/>
</dbReference>
<keyword evidence="3" id="KW-0560">Oxidoreductase</keyword>
<dbReference type="GO" id="GO:0006633">
    <property type="term" value="P:fatty acid biosynthetic process"/>
    <property type="evidence" value="ECO:0007669"/>
    <property type="project" value="TreeGrafter"/>
</dbReference>
<dbReference type="GO" id="GO:0016491">
    <property type="term" value="F:oxidoreductase activity"/>
    <property type="evidence" value="ECO:0007669"/>
    <property type="project" value="UniProtKB-KW"/>
</dbReference>